<comment type="caution">
    <text evidence="6">The sequence shown here is derived from an EMBL/GenBank/DDBJ whole genome shotgun (WGS) entry which is preliminary data.</text>
</comment>
<evidence type="ECO:0000256" key="1">
    <source>
        <dbReference type="ARBA" id="ARBA00010638"/>
    </source>
</evidence>
<comment type="catalytic activity">
    <reaction evidence="4">
        <text>(6S)-5-formyl-5,6,7,8-tetrahydrofolate + ATP = (6R)-5,10-methenyltetrahydrofolate + ADP + phosphate</text>
        <dbReference type="Rhea" id="RHEA:10488"/>
        <dbReference type="ChEBI" id="CHEBI:30616"/>
        <dbReference type="ChEBI" id="CHEBI:43474"/>
        <dbReference type="ChEBI" id="CHEBI:57455"/>
        <dbReference type="ChEBI" id="CHEBI:57457"/>
        <dbReference type="ChEBI" id="CHEBI:456216"/>
        <dbReference type="EC" id="6.3.3.2"/>
    </reaction>
</comment>
<accession>A0A5N5SPD2</accession>
<keyword evidence="3" id="KW-0067">ATP-binding</keyword>
<dbReference type="InterPro" id="IPR037171">
    <property type="entry name" value="NagB/RpiA_transferase-like"/>
</dbReference>
<dbReference type="GO" id="GO:0009396">
    <property type="term" value="P:folic acid-containing compound biosynthetic process"/>
    <property type="evidence" value="ECO:0007669"/>
    <property type="project" value="TreeGrafter"/>
</dbReference>
<reference evidence="6 7" key="1">
    <citation type="journal article" date="2019" name="PLoS Biol.">
        <title>Sex chromosomes control vertical transmission of feminizing Wolbachia symbionts in an isopod.</title>
        <authorList>
            <person name="Becking T."/>
            <person name="Chebbi M.A."/>
            <person name="Giraud I."/>
            <person name="Moumen B."/>
            <person name="Laverre T."/>
            <person name="Caubet Y."/>
            <person name="Peccoud J."/>
            <person name="Gilbert C."/>
            <person name="Cordaux R."/>
        </authorList>
    </citation>
    <scope>NUCLEOTIDE SEQUENCE [LARGE SCALE GENOMIC DNA]</scope>
    <source>
        <strain evidence="6">ANa2</strain>
        <tissue evidence="6">Whole body excluding digestive tract and cuticle</tissue>
    </source>
</reference>
<evidence type="ECO:0000313" key="7">
    <source>
        <dbReference type="Proteomes" id="UP000326759"/>
    </source>
</evidence>
<evidence type="ECO:0000256" key="5">
    <source>
        <dbReference type="ARBA" id="ARBA00038966"/>
    </source>
</evidence>
<dbReference type="EMBL" id="SEYY01021940">
    <property type="protein sequence ID" value="KAB7495945.1"/>
    <property type="molecule type" value="Genomic_DNA"/>
</dbReference>
<dbReference type="GO" id="GO:0035999">
    <property type="term" value="P:tetrahydrofolate interconversion"/>
    <property type="evidence" value="ECO:0007669"/>
    <property type="project" value="TreeGrafter"/>
</dbReference>
<dbReference type="Proteomes" id="UP000326759">
    <property type="component" value="Unassembled WGS sequence"/>
</dbReference>
<keyword evidence="2" id="KW-0547">Nucleotide-binding</keyword>
<dbReference type="InterPro" id="IPR024185">
    <property type="entry name" value="FTHF_cligase-like_sf"/>
</dbReference>
<dbReference type="GO" id="GO:0005524">
    <property type="term" value="F:ATP binding"/>
    <property type="evidence" value="ECO:0007669"/>
    <property type="project" value="UniProtKB-KW"/>
</dbReference>
<keyword evidence="7" id="KW-1185">Reference proteome</keyword>
<sequence length="101" mass="11852">MPQYQNCKRISIFLNMSDEIQTLGILKDAFKMNKICFIPRYDSSSNHMDMVRINSWQDFESLPETKWKIKQPLLEDKRETALSSGGLDLILGSWIGIHKMW</sequence>
<dbReference type="GO" id="GO:0005739">
    <property type="term" value="C:mitochondrion"/>
    <property type="evidence" value="ECO:0007669"/>
    <property type="project" value="TreeGrafter"/>
</dbReference>
<dbReference type="EC" id="6.3.3.2" evidence="5"/>
<organism evidence="6 7">
    <name type="scientific">Armadillidium nasatum</name>
    <dbReference type="NCBI Taxonomy" id="96803"/>
    <lineage>
        <taxon>Eukaryota</taxon>
        <taxon>Metazoa</taxon>
        <taxon>Ecdysozoa</taxon>
        <taxon>Arthropoda</taxon>
        <taxon>Crustacea</taxon>
        <taxon>Multicrustacea</taxon>
        <taxon>Malacostraca</taxon>
        <taxon>Eumalacostraca</taxon>
        <taxon>Peracarida</taxon>
        <taxon>Isopoda</taxon>
        <taxon>Oniscidea</taxon>
        <taxon>Crinocheta</taxon>
        <taxon>Armadillidiidae</taxon>
        <taxon>Armadillidium</taxon>
    </lineage>
</organism>
<dbReference type="Pfam" id="PF01812">
    <property type="entry name" value="5-FTHF_cyc-lig"/>
    <property type="match status" value="1"/>
</dbReference>
<dbReference type="AlphaFoldDB" id="A0A5N5SPD2"/>
<dbReference type="InterPro" id="IPR002698">
    <property type="entry name" value="FTHF_cligase"/>
</dbReference>
<keyword evidence="6" id="KW-0436">Ligase</keyword>
<name>A0A5N5SPD2_9CRUS</name>
<dbReference type="PANTHER" id="PTHR23407">
    <property type="entry name" value="ATPASE INHIBITOR/5-FORMYLTETRAHYDROFOLATE CYCLO-LIGASE"/>
    <property type="match status" value="1"/>
</dbReference>
<protein>
    <recommendedName>
        <fullName evidence="5">5-formyltetrahydrofolate cyclo-ligase</fullName>
        <ecNumber evidence="5">6.3.3.2</ecNumber>
    </recommendedName>
</protein>
<dbReference type="Gene3D" id="3.40.50.10420">
    <property type="entry name" value="NagB/RpiA/CoA transferase-like"/>
    <property type="match status" value="1"/>
</dbReference>
<evidence type="ECO:0000313" key="6">
    <source>
        <dbReference type="EMBL" id="KAB7495945.1"/>
    </source>
</evidence>
<evidence type="ECO:0000256" key="2">
    <source>
        <dbReference type="ARBA" id="ARBA00022741"/>
    </source>
</evidence>
<comment type="similarity">
    <text evidence="1">Belongs to the 5-formyltetrahydrofolate cyclo-ligase family.</text>
</comment>
<dbReference type="GO" id="GO:0030272">
    <property type="term" value="F:5-formyltetrahydrofolate cyclo-ligase activity"/>
    <property type="evidence" value="ECO:0007669"/>
    <property type="project" value="UniProtKB-EC"/>
</dbReference>
<gene>
    <name evidence="6" type="primary">Mthfs</name>
    <name evidence="6" type="ORF">Anas_05823</name>
</gene>
<proteinExistence type="inferred from homology"/>
<dbReference type="OrthoDB" id="2015992at2759"/>
<dbReference type="PANTHER" id="PTHR23407:SF1">
    <property type="entry name" value="5-FORMYLTETRAHYDROFOLATE CYCLO-LIGASE"/>
    <property type="match status" value="1"/>
</dbReference>
<dbReference type="SUPFAM" id="SSF100950">
    <property type="entry name" value="NagB/RpiA/CoA transferase-like"/>
    <property type="match status" value="1"/>
</dbReference>
<evidence type="ECO:0000256" key="4">
    <source>
        <dbReference type="ARBA" id="ARBA00036539"/>
    </source>
</evidence>
<evidence type="ECO:0000256" key="3">
    <source>
        <dbReference type="ARBA" id="ARBA00022840"/>
    </source>
</evidence>